<gene>
    <name evidence="1" type="ORF">RHTO0S_20e00188g</name>
</gene>
<organism evidence="1">
    <name type="scientific">Rhodotorula toruloides</name>
    <name type="common">Yeast</name>
    <name type="synonym">Rhodosporidium toruloides</name>
    <dbReference type="NCBI Taxonomy" id="5286"/>
    <lineage>
        <taxon>Eukaryota</taxon>
        <taxon>Fungi</taxon>
        <taxon>Dikarya</taxon>
        <taxon>Basidiomycota</taxon>
        <taxon>Pucciniomycotina</taxon>
        <taxon>Microbotryomycetes</taxon>
        <taxon>Sporidiobolales</taxon>
        <taxon>Sporidiobolaceae</taxon>
        <taxon>Rhodotorula</taxon>
    </lineage>
</organism>
<dbReference type="EMBL" id="LK052955">
    <property type="protein sequence ID" value="CDR48733.1"/>
    <property type="molecule type" value="Genomic_DNA"/>
</dbReference>
<reference evidence="1" key="1">
    <citation type="journal article" date="2014" name="Genome Announc.">
        <title>Draft genome sequence of Rhodosporidium toruloides CECT1137, an oleaginous yeast of biotechnological interest.</title>
        <authorList>
            <person name="Morin N."/>
            <person name="Calcas X."/>
            <person name="Devillers H."/>
            <person name="Durrens P."/>
            <person name="Sherman D.J."/>
            <person name="Nicaud J.-M."/>
            <person name="Neuveglise C."/>
        </authorList>
    </citation>
    <scope>NUCLEOTIDE SEQUENCE</scope>
    <source>
        <strain evidence="1">CECT1137</strain>
    </source>
</reference>
<protein>
    <submittedName>
        <fullName evidence="1">RHTO0S20e00188g1_1</fullName>
    </submittedName>
</protein>
<proteinExistence type="predicted"/>
<accession>A0A061BL86</accession>
<sequence>MRASCGCLARPHAFLAKQERYSSTTTNCFAPLSSDPLLPKLCTLRLDPLLKTCCSDLLALVSLLIDCVHRFSKTARPSSSPLPPHPRLL</sequence>
<evidence type="ECO:0000313" key="1">
    <source>
        <dbReference type="EMBL" id="CDR48733.1"/>
    </source>
</evidence>
<dbReference type="AlphaFoldDB" id="A0A061BL86"/>
<name>A0A061BL86_RHOTO</name>